<sequence length="238" mass="27127">MGGNMKNKLFKIAFVIFAVVFVTSCSKKMPEITEENKAYVADYLNDGFKNVDISKDGRLEKSDVEKIAANFNKPYDYNGEDVVNSLDTFFYGESFASPKDITLKNFVANFPSKTLDPDKDKSKIDELKKQNPDAFKKTRENAKILKVDRNLVDAVLIKYANISSDDVTNKENVVYSKDDNSYYVMENDEEWAFEPVVCKINSKEIILEDDIKSELKLVQKSGKFFIKSFELSPNACCE</sequence>
<proteinExistence type="predicted"/>
<dbReference type="EMBL" id="ACHM02000002">
    <property type="protein sequence ID" value="EFH93365.1"/>
    <property type="molecule type" value="Genomic_DNA"/>
</dbReference>
<dbReference type="InterPro" id="IPR018247">
    <property type="entry name" value="EF_Hand_1_Ca_BS"/>
</dbReference>
<protein>
    <submittedName>
        <fullName evidence="1">Putative phage head-tail adaptor</fullName>
    </submittedName>
</protein>
<comment type="caution">
    <text evidence="1">The sequence shown here is derived from an EMBL/GenBank/DDBJ whole genome shotgun (WGS) entry which is preliminary data.</text>
</comment>
<evidence type="ECO:0000313" key="1">
    <source>
        <dbReference type="EMBL" id="EFH93365.1"/>
    </source>
</evidence>
<name>D6S987_FINMA</name>
<dbReference type="PROSITE" id="PS00018">
    <property type="entry name" value="EF_HAND_1"/>
    <property type="match status" value="1"/>
</dbReference>
<dbReference type="PROSITE" id="PS51257">
    <property type="entry name" value="PROKAR_LIPOPROTEIN"/>
    <property type="match status" value="1"/>
</dbReference>
<dbReference type="Proteomes" id="UP000004063">
    <property type="component" value="Chromosome"/>
</dbReference>
<accession>D6S987</accession>
<dbReference type="AlphaFoldDB" id="D6S987"/>
<dbReference type="HOGENOM" id="CLU_1183626_0_0_9"/>
<gene>
    <name evidence="1" type="ORF">HMPREF0391_11023</name>
</gene>
<dbReference type="STRING" id="525282.HMPREF0391_11023"/>
<organism evidence="1">
    <name type="scientific">Finegoldia magna ATCC 53516</name>
    <dbReference type="NCBI Taxonomy" id="525282"/>
    <lineage>
        <taxon>Bacteria</taxon>
        <taxon>Bacillati</taxon>
        <taxon>Bacillota</taxon>
        <taxon>Tissierellia</taxon>
        <taxon>Tissierellales</taxon>
        <taxon>Peptoniphilaceae</taxon>
        <taxon>Finegoldia</taxon>
    </lineage>
</organism>
<reference evidence="1" key="1">
    <citation type="submission" date="2010-05" db="EMBL/GenBank/DDBJ databases">
        <authorList>
            <person name="Muzny D."/>
            <person name="Qin X."/>
            <person name="Buhay C."/>
            <person name="Dugan-Rocha S."/>
            <person name="Ding Y."/>
            <person name="Chen G."/>
            <person name="Hawes A."/>
            <person name="Holder M."/>
            <person name="Jhangiani S."/>
            <person name="Johnson A."/>
            <person name="Khan Z."/>
            <person name="Li Z."/>
            <person name="Liu W."/>
            <person name="Liu X."/>
            <person name="Perez L."/>
            <person name="Shen H."/>
            <person name="Wang Q."/>
            <person name="Watt J."/>
            <person name="Xi L."/>
            <person name="Xin Y."/>
            <person name="Zhou J."/>
            <person name="Deng J."/>
            <person name="Jiang H."/>
            <person name="Liu Y."/>
            <person name="Qu J."/>
            <person name="Song X.-Z."/>
            <person name="Zhang L."/>
            <person name="Villasana D."/>
            <person name="Johnson A."/>
            <person name="Liu J."/>
            <person name="Liyanage D."/>
            <person name="Lorensuhewa L."/>
            <person name="Robinson T."/>
            <person name="Song A."/>
            <person name="Song B.-B."/>
            <person name="Dinh H."/>
            <person name="Thornton R."/>
            <person name="Coyle M."/>
            <person name="Francisco L."/>
            <person name="Jackson L."/>
            <person name="Javaid M."/>
            <person name="Korchina V."/>
            <person name="Kovar C."/>
            <person name="Mata R."/>
            <person name="Mathew T."/>
            <person name="Ngo R."/>
            <person name="Nguyen L."/>
            <person name="Nguyen N."/>
            <person name="Okwuonu G."/>
            <person name="Ongeri F."/>
            <person name="Pham C."/>
            <person name="Simmons D."/>
            <person name="Wilczek-Boney K."/>
            <person name="Hale W."/>
            <person name="Jakkamsetti A."/>
            <person name="Pham P."/>
            <person name="Ruth R."/>
            <person name="San Lucas F."/>
            <person name="Warren J."/>
            <person name="Zhang J."/>
            <person name="Zhao Z."/>
            <person name="Zhou C."/>
            <person name="Zhu D."/>
            <person name="Lee S."/>
            <person name="Bess C."/>
            <person name="Blankenburg K."/>
            <person name="Forbes L."/>
            <person name="Fu Q."/>
            <person name="Gubbala S."/>
            <person name="Hirani K."/>
            <person name="Jayaseelan J.C."/>
            <person name="Lara F."/>
            <person name="Munidasa M."/>
            <person name="Palculict T."/>
            <person name="Patil S."/>
            <person name="Pu L.-L."/>
            <person name="Saada N."/>
            <person name="Tang L."/>
            <person name="Weissenberger G."/>
            <person name="Zhu Y."/>
            <person name="Hemphill L."/>
            <person name="Shang Y."/>
            <person name="Youmans B."/>
            <person name="Ayvaz T."/>
            <person name="Ross M."/>
            <person name="Santibanez J."/>
            <person name="Aqrawi P."/>
            <person name="Gross S."/>
            <person name="Joshi V."/>
            <person name="Fowler G."/>
            <person name="Nazareth L."/>
            <person name="Reid J."/>
            <person name="Worley K."/>
            <person name="Petrosino J."/>
            <person name="Highlander S."/>
            <person name="Gibbs R."/>
        </authorList>
    </citation>
    <scope>NUCLEOTIDE SEQUENCE [LARGE SCALE GENOMIC DNA]</scope>
    <source>
        <strain evidence="1">ATCC 53516</strain>
    </source>
</reference>